<dbReference type="GO" id="GO:0003676">
    <property type="term" value="F:nucleic acid binding"/>
    <property type="evidence" value="ECO:0007669"/>
    <property type="project" value="InterPro"/>
</dbReference>
<dbReference type="Pfam" id="PF07197">
    <property type="entry name" value="DUF1409"/>
    <property type="match status" value="1"/>
</dbReference>
<feature type="region of interest" description="Disordered" evidence="2">
    <location>
        <begin position="525"/>
        <end position="585"/>
    </location>
</feature>
<proteinExistence type="predicted"/>
<feature type="domain" description="DUF1409" evidence="3">
    <location>
        <begin position="637"/>
        <end position="681"/>
    </location>
</feature>
<reference evidence="7" key="1">
    <citation type="journal article" date="2005" name="Nature">
        <title>The map-based sequence of the rice genome.</title>
        <authorList>
            <consortium name="International rice genome sequencing project (IRGSP)"/>
            <person name="Matsumoto T."/>
            <person name="Wu J."/>
            <person name="Kanamori H."/>
            <person name="Katayose Y."/>
            <person name="Fujisawa M."/>
            <person name="Namiki N."/>
            <person name="Mizuno H."/>
            <person name="Yamamoto K."/>
            <person name="Antonio B.A."/>
            <person name="Baba T."/>
            <person name="Sakata K."/>
            <person name="Nagamura Y."/>
            <person name="Aoki H."/>
            <person name="Arikawa K."/>
            <person name="Arita K."/>
            <person name="Bito T."/>
            <person name="Chiden Y."/>
            <person name="Fujitsuka N."/>
            <person name="Fukunaka R."/>
            <person name="Hamada M."/>
            <person name="Harada C."/>
            <person name="Hayashi A."/>
            <person name="Hijishita S."/>
            <person name="Honda M."/>
            <person name="Hosokawa S."/>
            <person name="Ichikawa Y."/>
            <person name="Idonuma A."/>
            <person name="Iijima M."/>
            <person name="Ikeda M."/>
            <person name="Ikeno M."/>
            <person name="Ito K."/>
            <person name="Ito S."/>
            <person name="Ito T."/>
            <person name="Ito Y."/>
            <person name="Ito Y."/>
            <person name="Iwabuchi A."/>
            <person name="Kamiya K."/>
            <person name="Karasawa W."/>
            <person name="Kurita K."/>
            <person name="Katagiri S."/>
            <person name="Kikuta A."/>
            <person name="Kobayashi H."/>
            <person name="Kobayashi N."/>
            <person name="Machita K."/>
            <person name="Maehara T."/>
            <person name="Masukawa M."/>
            <person name="Mizubayashi T."/>
            <person name="Mukai Y."/>
            <person name="Nagasaki H."/>
            <person name="Nagata Y."/>
            <person name="Naito S."/>
            <person name="Nakashima M."/>
            <person name="Nakama Y."/>
            <person name="Nakamichi Y."/>
            <person name="Nakamura M."/>
            <person name="Meguro A."/>
            <person name="Negishi M."/>
            <person name="Ohta I."/>
            <person name="Ohta T."/>
            <person name="Okamoto M."/>
            <person name="Ono N."/>
            <person name="Saji S."/>
            <person name="Sakaguchi M."/>
            <person name="Sakai K."/>
            <person name="Shibata M."/>
            <person name="Shimokawa T."/>
            <person name="Song J."/>
            <person name="Takazaki Y."/>
            <person name="Terasawa K."/>
            <person name="Tsugane M."/>
            <person name="Tsuji K."/>
            <person name="Ueda S."/>
            <person name="Waki K."/>
            <person name="Yamagata H."/>
            <person name="Yamamoto M."/>
            <person name="Yamamoto S."/>
            <person name="Yamane H."/>
            <person name="Yoshiki S."/>
            <person name="Yoshihara R."/>
            <person name="Yukawa K."/>
            <person name="Zhong H."/>
            <person name="Yano M."/>
            <person name="Yuan Q."/>
            <person name="Ouyang S."/>
            <person name="Liu J."/>
            <person name="Jones K.M."/>
            <person name="Gansberger K."/>
            <person name="Moffat K."/>
            <person name="Hill J."/>
            <person name="Bera J."/>
            <person name="Fadrosh D."/>
            <person name="Jin S."/>
            <person name="Johri S."/>
            <person name="Kim M."/>
            <person name="Overton L."/>
            <person name="Reardon M."/>
            <person name="Tsitrin T."/>
            <person name="Vuong H."/>
            <person name="Weaver B."/>
            <person name="Ciecko A."/>
            <person name="Tallon L."/>
            <person name="Jackson J."/>
            <person name="Pai G."/>
            <person name="Aken S.V."/>
            <person name="Utterback T."/>
            <person name="Reidmuller S."/>
            <person name="Feldblyum T."/>
            <person name="Hsiao J."/>
            <person name="Zismann V."/>
            <person name="Iobst S."/>
            <person name="de Vazeille A.R."/>
            <person name="Buell C.R."/>
            <person name="Ying K."/>
            <person name="Li Y."/>
            <person name="Lu T."/>
            <person name="Huang Y."/>
            <person name="Zhao Q."/>
            <person name="Feng Q."/>
            <person name="Zhang L."/>
            <person name="Zhu J."/>
            <person name="Weng Q."/>
            <person name="Mu J."/>
            <person name="Lu Y."/>
            <person name="Fan D."/>
            <person name="Liu Y."/>
            <person name="Guan J."/>
            <person name="Zhang Y."/>
            <person name="Yu S."/>
            <person name="Liu X."/>
            <person name="Zhang Y."/>
            <person name="Hong G."/>
            <person name="Han B."/>
            <person name="Choisne N."/>
            <person name="Demange N."/>
            <person name="Orjeda G."/>
            <person name="Samain S."/>
            <person name="Cattolico L."/>
            <person name="Pelletier E."/>
            <person name="Couloux A."/>
            <person name="Segurens B."/>
            <person name="Wincker P."/>
            <person name="D'Hont A."/>
            <person name="Scarpelli C."/>
            <person name="Weissenbach J."/>
            <person name="Salanoubat M."/>
            <person name="Quetier F."/>
            <person name="Yu Y."/>
            <person name="Kim H.R."/>
            <person name="Rambo T."/>
            <person name="Currie J."/>
            <person name="Collura K."/>
            <person name="Luo M."/>
            <person name="Yang T."/>
            <person name="Ammiraju J.S.S."/>
            <person name="Engler F."/>
            <person name="Soderlund C."/>
            <person name="Wing R.A."/>
            <person name="Palmer L.E."/>
            <person name="de la Bastide M."/>
            <person name="Spiegel L."/>
            <person name="Nascimento L."/>
            <person name="Zutavern T."/>
            <person name="O'Shaughnessy A."/>
            <person name="Dike S."/>
            <person name="Dedhia N."/>
            <person name="Preston R."/>
            <person name="Balija V."/>
            <person name="McCombie W.R."/>
            <person name="Chow T."/>
            <person name="Chen H."/>
            <person name="Chung M."/>
            <person name="Chen C."/>
            <person name="Shaw J."/>
            <person name="Wu H."/>
            <person name="Hsiao K."/>
            <person name="Chao Y."/>
            <person name="Chu M."/>
            <person name="Cheng C."/>
            <person name="Hour A."/>
            <person name="Lee P."/>
            <person name="Lin S."/>
            <person name="Lin Y."/>
            <person name="Liou J."/>
            <person name="Liu S."/>
            <person name="Hsing Y."/>
            <person name="Raghuvanshi S."/>
            <person name="Mohanty A."/>
            <person name="Bharti A.K."/>
            <person name="Gaur A."/>
            <person name="Gupta V."/>
            <person name="Kumar D."/>
            <person name="Ravi V."/>
            <person name="Vij S."/>
            <person name="Kapur A."/>
            <person name="Khurana P."/>
            <person name="Khurana P."/>
            <person name="Khurana J.P."/>
            <person name="Tyagi A.K."/>
            <person name="Gaikwad K."/>
            <person name="Singh A."/>
            <person name="Dalal V."/>
            <person name="Srivastava S."/>
            <person name="Dixit A."/>
            <person name="Pal A.K."/>
            <person name="Ghazi I.A."/>
            <person name="Yadav M."/>
            <person name="Pandit A."/>
            <person name="Bhargava A."/>
            <person name="Sureshbabu K."/>
            <person name="Batra K."/>
            <person name="Sharma T.R."/>
            <person name="Mohapatra T."/>
            <person name="Singh N.K."/>
            <person name="Messing J."/>
            <person name="Nelson A.B."/>
            <person name="Fuks G."/>
            <person name="Kavchok S."/>
            <person name="Keizer G."/>
            <person name="Linton E."/>
            <person name="Llaca V."/>
            <person name="Song R."/>
            <person name="Tanyolac B."/>
            <person name="Young S."/>
            <person name="Ho-Il K."/>
            <person name="Hahn J.H."/>
            <person name="Sangsakoo G."/>
            <person name="Vanavichit A."/>
            <person name="de Mattos Luiz.A.T."/>
            <person name="Zimmer P.D."/>
            <person name="Malone G."/>
            <person name="Dellagostin O."/>
            <person name="de Oliveira A.C."/>
            <person name="Bevan M."/>
            <person name="Bancroft I."/>
            <person name="Minx P."/>
            <person name="Cordum H."/>
            <person name="Wilson R."/>
            <person name="Cheng Z."/>
            <person name="Jin W."/>
            <person name="Jiang J."/>
            <person name="Leong S.A."/>
            <person name="Iwama H."/>
            <person name="Gojobori T."/>
            <person name="Itoh T."/>
            <person name="Niimura Y."/>
            <person name="Fujii Y."/>
            <person name="Habara T."/>
            <person name="Sakai H."/>
            <person name="Sato Y."/>
            <person name="Wilson G."/>
            <person name="Kumar K."/>
            <person name="McCouch S."/>
            <person name="Juretic N."/>
            <person name="Hoen D."/>
            <person name="Wright S."/>
            <person name="Bruskiewich R."/>
            <person name="Bureau T."/>
            <person name="Miyao A."/>
            <person name="Hirochika H."/>
            <person name="Nishikawa T."/>
            <person name="Kadowaki K."/>
            <person name="Sugiura M."/>
            <person name="Burr B."/>
            <person name="Sasaki T."/>
        </authorList>
    </citation>
    <scope>NUCLEOTIDE SEQUENCE [LARGE SCALE GENOMIC DNA]</scope>
    <source>
        <strain evidence="7">cv. Nipponbare</strain>
    </source>
</reference>
<feature type="compositionally biased region" description="Basic residues" evidence="2">
    <location>
        <begin position="542"/>
        <end position="552"/>
    </location>
</feature>
<protein>
    <submittedName>
        <fullName evidence="6">OSJNBa0029L02.24 protein</fullName>
    </submittedName>
</protein>
<dbReference type="InterPro" id="IPR012337">
    <property type="entry name" value="RNaseH-like_sf"/>
</dbReference>
<name>A0A5S6RBS6_ORYSJ</name>
<evidence type="ECO:0000259" key="4">
    <source>
        <dbReference type="Pfam" id="PF10536"/>
    </source>
</evidence>
<dbReference type="EMBL" id="AL662962">
    <property type="protein sequence ID" value="CAE04483.1"/>
    <property type="molecule type" value="Genomic_DNA"/>
</dbReference>
<feature type="coiled-coil region" evidence="1">
    <location>
        <begin position="698"/>
        <end position="753"/>
    </location>
</feature>
<dbReference type="Proteomes" id="UP000000763">
    <property type="component" value="Chromosome 4"/>
</dbReference>
<feature type="region of interest" description="Disordered" evidence="2">
    <location>
        <begin position="450"/>
        <end position="497"/>
    </location>
</feature>
<dbReference type="InterPro" id="IPR036397">
    <property type="entry name" value="RNaseH_sf"/>
</dbReference>
<accession>A0A5S6RBS6</accession>
<feature type="domain" description="RNase H type-1" evidence="5">
    <location>
        <begin position="772"/>
        <end position="868"/>
    </location>
</feature>
<evidence type="ECO:0000256" key="2">
    <source>
        <dbReference type="SAM" id="MobiDB-lite"/>
    </source>
</evidence>
<dbReference type="InterPro" id="IPR002156">
    <property type="entry name" value="RNaseH_domain"/>
</dbReference>
<evidence type="ECO:0000259" key="3">
    <source>
        <dbReference type="Pfam" id="PF07197"/>
    </source>
</evidence>
<gene>
    <name evidence="6" type="ORF">OSJNBa0029L02.24</name>
</gene>
<feature type="compositionally biased region" description="Polar residues" evidence="2">
    <location>
        <begin position="561"/>
        <end position="572"/>
    </location>
</feature>
<keyword evidence="1" id="KW-0175">Coiled coil</keyword>
<feature type="domain" description="Aminotransferase-like plant mobile" evidence="4">
    <location>
        <begin position="12"/>
        <end position="185"/>
    </location>
</feature>
<dbReference type="GO" id="GO:0004523">
    <property type="term" value="F:RNA-DNA hybrid ribonuclease activity"/>
    <property type="evidence" value="ECO:0007669"/>
    <property type="project" value="InterPro"/>
</dbReference>
<sequence>MSSSTSPSTAPSAEYAEDEPLMAAATYFWSNAINAFLFNQGPMTPTLIDITMITGLDVTSSAKPMSMNTKNQFDLKTKSIGGWSGYVAAYMGQGSVTPREHVAFLLMWLEKFLFCGSSCGPTTNWHSVAEALESKKEFPLGKILLGYLYQILNNASAKIAVGSIVGAGGPWWLLQTWLNLIVMKVVNRPSVTKAEFPLPEPIVEDDGEERTHRRCMSYGEYASTPTDAGAKLSAELLKDWFCSFYEGFKKDARIWFPYEDSADLELPSDFRFEDINHEKFQKSREILIAAISPCIFSVGIHHGRNIQVSYEFYHPLGLGQLPIGLFFADKIQCRGQITSTLMMDRLLNLPGPPLGSIDNIELAGFRSKNFDRWWGKWKMHLFYQSASMYMTDLFPDVIPQTTESSPPHQSNSCRNIEYASGLILNGGGLSPPFIGYHAPKTSTFLHGLTREPADAGKKRKTRSSAMSTLALAPKKKTKFKKTQPQPTDMSTDDLPALDPSIKQALDEEEIGEDVDQAVAKMSDTERTLSALPKQTPPTPSAPKKKTTVKKKPAATIVKSAPPQSSSNQTPSAVGSHHVEEEEQPAASAIPALADLFSFDIRDYLDEAEEDTSSKAQAPLSDDVRKTLEDIAHRLEASSLDSLVVDCGSIRTRLHEVQALIPEDLADVLTPAAYLEQHQFKLEKAKLRLAERRPIKSNIDRLEARKIELLAQLEECNAELDMEHKKLADLPKSIEEQKARLKSAIKNVADLTKSLKVISGTDAQDAHAIVEGACFEFAYTIKPYATNNQAEYEAVLKGLQLLKEVEADTIEIMGDSLLVISQLAGEYECKNDTLMVYNEKCQQLMKEFRLVTLKHVSREQNIEANDLAQGASGYKLMIKDVKVEIAAMTADDWRYDVHQYLHNPSQSASRKLRYKALKYTLLDDELYYRTIDGVLLKCLTADQAKVAVSEVHEEILVLINRLIR</sequence>
<dbReference type="SUPFAM" id="SSF53098">
    <property type="entry name" value="Ribonuclease H-like"/>
    <property type="match status" value="1"/>
</dbReference>
<dbReference type="InterPro" id="IPR019557">
    <property type="entry name" value="AminoTfrase-like_pln_mobile"/>
</dbReference>
<dbReference type="PANTHER" id="PTHR48475:SF1">
    <property type="entry name" value="RNASE H TYPE-1 DOMAIN-CONTAINING PROTEIN"/>
    <property type="match status" value="1"/>
</dbReference>
<dbReference type="Gene3D" id="3.30.420.10">
    <property type="entry name" value="Ribonuclease H-like superfamily/Ribonuclease H"/>
    <property type="match status" value="1"/>
</dbReference>
<reference evidence="7" key="2">
    <citation type="journal article" date="2008" name="Nucleic Acids Res.">
        <title>The rice annotation project database (RAP-DB): 2008 update.</title>
        <authorList>
            <consortium name="The rice annotation project (RAP)"/>
        </authorList>
    </citation>
    <scope>GENOME REANNOTATION</scope>
    <source>
        <strain evidence="7">cv. Nipponbare</strain>
    </source>
</reference>
<dbReference type="CDD" id="cd09279">
    <property type="entry name" value="RNase_HI_like"/>
    <property type="match status" value="1"/>
</dbReference>
<evidence type="ECO:0000313" key="7">
    <source>
        <dbReference type="Proteomes" id="UP000000763"/>
    </source>
</evidence>
<evidence type="ECO:0000313" key="6">
    <source>
        <dbReference type="EMBL" id="CAE04483.1"/>
    </source>
</evidence>
<dbReference type="Pfam" id="PF13456">
    <property type="entry name" value="RVT_3"/>
    <property type="match status" value="1"/>
</dbReference>
<dbReference type="InterPro" id="IPR010811">
    <property type="entry name" value="DUF1409"/>
</dbReference>
<dbReference type="Pfam" id="PF10536">
    <property type="entry name" value="PMD"/>
    <property type="match status" value="1"/>
</dbReference>
<dbReference type="AlphaFoldDB" id="A0A5S6RBS6"/>
<dbReference type="PANTHER" id="PTHR48475">
    <property type="entry name" value="RIBONUCLEASE H"/>
    <property type="match status" value="1"/>
</dbReference>
<organism evidence="6 7">
    <name type="scientific">Oryza sativa subsp. japonica</name>
    <name type="common">Rice</name>
    <dbReference type="NCBI Taxonomy" id="39947"/>
    <lineage>
        <taxon>Eukaryota</taxon>
        <taxon>Viridiplantae</taxon>
        <taxon>Streptophyta</taxon>
        <taxon>Embryophyta</taxon>
        <taxon>Tracheophyta</taxon>
        <taxon>Spermatophyta</taxon>
        <taxon>Magnoliopsida</taxon>
        <taxon>Liliopsida</taxon>
        <taxon>Poales</taxon>
        <taxon>Poaceae</taxon>
        <taxon>BOP clade</taxon>
        <taxon>Oryzoideae</taxon>
        <taxon>Oryzeae</taxon>
        <taxon>Oryzinae</taxon>
        <taxon>Oryza</taxon>
        <taxon>Oryza sativa</taxon>
    </lineage>
</organism>
<evidence type="ECO:0000256" key="1">
    <source>
        <dbReference type="SAM" id="Coils"/>
    </source>
</evidence>
<evidence type="ECO:0000259" key="5">
    <source>
        <dbReference type="Pfam" id="PF13456"/>
    </source>
</evidence>